<dbReference type="SUPFAM" id="SSF55298">
    <property type="entry name" value="YjgF-like"/>
    <property type="match status" value="1"/>
</dbReference>
<dbReference type="GeneID" id="56079407"/>
<name>A0A7D5T194_9EURY</name>
<gene>
    <name evidence="1" type="ORF">HZS55_16050</name>
</gene>
<keyword evidence="2" id="KW-1185">Reference proteome</keyword>
<dbReference type="PANTHER" id="PTHR43857">
    <property type="entry name" value="BLR7761 PROTEIN"/>
    <property type="match status" value="1"/>
</dbReference>
<evidence type="ECO:0000313" key="2">
    <source>
        <dbReference type="Proteomes" id="UP000509667"/>
    </source>
</evidence>
<evidence type="ECO:0000313" key="1">
    <source>
        <dbReference type="EMBL" id="QLH78708.1"/>
    </source>
</evidence>
<organism evidence="1 2">
    <name type="scientific">Halosimplex rubrum</name>
    <dbReference type="NCBI Taxonomy" id="869889"/>
    <lineage>
        <taxon>Archaea</taxon>
        <taxon>Methanobacteriati</taxon>
        <taxon>Methanobacteriota</taxon>
        <taxon>Stenosarchaea group</taxon>
        <taxon>Halobacteria</taxon>
        <taxon>Halobacteriales</taxon>
        <taxon>Haloarculaceae</taxon>
        <taxon>Halosimplex</taxon>
    </lineage>
</organism>
<dbReference type="InterPro" id="IPR035959">
    <property type="entry name" value="RutC-like_sf"/>
</dbReference>
<dbReference type="Pfam" id="PF01042">
    <property type="entry name" value="Ribonuc_L-PSP"/>
    <property type="match status" value="1"/>
</dbReference>
<reference evidence="1 2" key="1">
    <citation type="submission" date="2020-07" db="EMBL/GenBank/DDBJ databases">
        <title>Halosimplex pelagicum sp. nov. and Halosimplex rubrum sp. nov., isolated from salted brown alga Laminaria, and emended description of the genus Halosimplex.</title>
        <authorList>
            <person name="Cui H."/>
        </authorList>
    </citation>
    <scope>NUCLEOTIDE SEQUENCE [LARGE SCALE GENOMIC DNA]</scope>
    <source>
        <strain evidence="1 2">R27</strain>
    </source>
</reference>
<dbReference type="OrthoDB" id="197953at2157"/>
<dbReference type="PANTHER" id="PTHR43857:SF1">
    <property type="entry name" value="YJGH FAMILY PROTEIN"/>
    <property type="match status" value="1"/>
</dbReference>
<dbReference type="RefSeq" id="WP_179908586.1">
    <property type="nucleotide sequence ID" value="NZ_CP058910.1"/>
</dbReference>
<accession>A0A7D5T194</accession>
<dbReference type="InterPro" id="IPR006175">
    <property type="entry name" value="YjgF/YER057c/UK114"/>
</dbReference>
<protein>
    <submittedName>
        <fullName evidence="1">RidA family protein</fullName>
    </submittedName>
</protein>
<proteinExistence type="predicted"/>
<dbReference type="Proteomes" id="UP000509667">
    <property type="component" value="Chromosome"/>
</dbReference>
<dbReference type="EMBL" id="CP058910">
    <property type="protein sequence ID" value="QLH78708.1"/>
    <property type="molecule type" value="Genomic_DNA"/>
</dbReference>
<dbReference type="KEGG" id="hrr:HZS55_16050"/>
<dbReference type="CDD" id="cd06154">
    <property type="entry name" value="YjgF_YER057c_UK114_like_6"/>
    <property type="match status" value="1"/>
</dbReference>
<dbReference type="Gene3D" id="3.30.1330.40">
    <property type="entry name" value="RutC-like"/>
    <property type="match status" value="1"/>
</dbReference>
<dbReference type="AlphaFoldDB" id="A0A7D5T194"/>
<sequence>MSRQTVTSDTEWEAHVGYSRAVAVDGQVHVAGATPVDDDGEVVGDGPYEQTKAALEIVDGALDEAGAGVADVVRTRLYVTDIDDYDAVGRAHGEVFADVRPASTMVEVSRLVDEEFCVEVEATAVVSD</sequence>